<proteinExistence type="predicted"/>
<evidence type="ECO:0000313" key="2">
    <source>
        <dbReference type="EMBL" id="GAN76724.1"/>
    </source>
</evidence>
<name>A0A0D6P786_9PROT</name>
<evidence type="ECO:0000259" key="1">
    <source>
        <dbReference type="Pfam" id="PF10546"/>
    </source>
</evidence>
<keyword evidence="3" id="KW-1185">Reference proteome</keyword>
<dbReference type="InterPro" id="IPR018874">
    <property type="entry name" value="Phage_Mx8_p63_C"/>
</dbReference>
<dbReference type="Proteomes" id="UP000032680">
    <property type="component" value="Unassembled WGS sequence"/>
</dbReference>
<gene>
    <name evidence="2" type="ORF">Asru_0154_02</name>
</gene>
<organism evidence="2 3">
    <name type="scientific">Acidisphaera rubrifaciens HS-AP3</name>
    <dbReference type="NCBI Taxonomy" id="1231350"/>
    <lineage>
        <taxon>Bacteria</taxon>
        <taxon>Pseudomonadati</taxon>
        <taxon>Pseudomonadota</taxon>
        <taxon>Alphaproteobacteria</taxon>
        <taxon>Acetobacterales</taxon>
        <taxon>Acetobacteraceae</taxon>
        <taxon>Acidisphaera</taxon>
    </lineage>
</organism>
<dbReference type="AlphaFoldDB" id="A0A0D6P786"/>
<accession>A0A0D6P786</accession>
<protein>
    <recommendedName>
        <fullName evidence="1">Bacteriophage Mx8 p63 C-terminal domain-containing protein</fullName>
    </recommendedName>
</protein>
<reference evidence="2 3" key="1">
    <citation type="submission" date="2012-11" db="EMBL/GenBank/DDBJ databases">
        <title>Whole genome sequence of Acidisphaera rubrifaciens HS-AP3.</title>
        <authorList>
            <person name="Azuma Y."/>
            <person name="Higashiura N."/>
            <person name="Hirakawa H."/>
            <person name="Matsushita K."/>
        </authorList>
    </citation>
    <scope>NUCLEOTIDE SEQUENCE [LARGE SCALE GENOMIC DNA]</scope>
    <source>
        <strain evidence="2 3">HS-AP3</strain>
    </source>
</reference>
<feature type="domain" description="Bacteriophage Mx8 p63 C-terminal" evidence="1">
    <location>
        <begin position="62"/>
        <end position="158"/>
    </location>
</feature>
<dbReference type="EMBL" id="BANB01000154">
    <property type="protein sequence ID" value="GAN76724.1"/>
    <property type="molecule type" value="Genomic_DNA"/>
</dbReference>
<comment type="caution">
    <text evidence="2">The sequence shown here is derived from an EMBL/GenBank/DDBJ whole genome shotgun (WGS) entry which is preliminary data.</text>
</comment>
<evidence type="ECO:0000313" key="3">
    <source>
        <dbReference type="Proteomes" id="UP000032680"/>
    </source>
</evidence>
<dbReference type="Pfam" id="PF10546">
    <property type="entry name" value="P63C"/>
    <property type="match status" value="1"/>
</dbReference>
<sequence>MIDLCTFLMDIREHLLETQKFLADQAETIVRAAAKLGIIALIDEATGFIDDKRREEYRELWQTFIREEAAQWEKAEFPDDLFNIMYKLYGLKRLNPSSTRHPKFFAKFLRKYVYQPLANSHGAILQELELKNPIVYANGGRRYKLFQFLSEEVGLPQLRQHIWKTVGIGLSVNSKEQFDRSFYNAFPSARALKPGDTPDLFAHLDNDS</sequence>